<dbReference type="GO" id="GO:0032259">
    <property type="term" value="P:methylation"/>
    <property type="evidence" value="ECO:0007669"/>
    <property type="project" value="UniProtKB-KW"/>
</dbReference>
<dbReference type="PROSITE" id="PS50970">
    <property type="entry name" value="HCY"/>
    <property type="match status" value="1"/>
</dbReference>
<sequence>MELHFPILLDGATGTELQKRGYRGGISAEQWVLEHPDAITDLHNNYIEAGSDVLYAPTFGANRVKLEEYGVFNQVPEYNRRLAKIALDNAEGRALVAGDISQTGKFLKPIGNTTFREMLEIYREQAEALEEAGVDLYAVETMTNLAEARAAVLAIRQISDKPIMVCFTCEANGRTMMGNDIAAALVILQNMGIDAFGLNCSTGPDQMLPHIQRLQKYAEVPLIAKPNAGMPKTKNGETYYDCGPEELASYVKDLAAAGVGIFGSCCGSTEEHIRAIHRELQNVEFLPPHPDFQGKIPLATEKNLYLLPTDLEIGKIYPCDEHLEDSCEEAEEDDEALFMTIELKAEEELDHLEDFQYAISLPLCILCNDASLLEQALEIYQGRVLYAGDLPEEELLPLANRYGLVI</sequence>
<keyword evidence="7" id="KW-0862">Zinc</keyword>
<comment type="cofactor">
    <cofactor evidence="7">
        <name>Zn(2+)</name>
        <dbReference type="ChEBI" id="CHEBI:29105"/>
    </cofactor>
</comment>
<dbReference type="GO" id="GO:0046653">
    <property type="term" value="P:tetrahydrofolate metabolic process"/>
    <property type="evidence" value="ECO:0007669"/>
    <property type="project" value="TreeGrafter"/>
</dbReference>
<evidence type="ECO:0000256" key="2">
    <source>
        <dbReference type="ARBA" id="ARBA00022603"/>
    </source>
</evidence>
<evidence type="ECO:0000313" key="9">
    <source>
        <dbReference type="EMBL" id="MST70263.1"/>
    </source>
</evidence>
<dbReference type="AlphaFoldDB" id="A0A6N7X6Q8"/>
<dbReference type="InterPro" id="IPR036589">
    <property type="entry name" value="HCY_dom_sf"/>
</dbReference>
<dbReference type="Proteomes" id="UP000469424">
    <property type="component" value="Unassembled WGS sequence"/>
</dbReference>
<evidence type="ECO:0000256" key="6">
    <source>
        <dbReference type="ARBA" id="ARBA00023285"/>
    </source>
</evidence>
<dbReference type="PANTHER" id="PTHR45833">
    <property type="entry name" value="METHIONINE SYNTHASE"/>
    <property type="match status" value="1"/>
</dbReference>
<evidence type="ECO:0000259" key="8">
    <source>
        <dbReference type="PROSITE" id="PS50970"/>
    </source>
</evidence>
<proteinExistence type="inferred from homology"/>
<evidence type="ECO:0000313" key="10">
    <source>
        <dbReference type="Proteomes" id="UP000469424"/>
    </source>
</evidence>
<keyword evidence="5 7" id="KW-0479">Metal-binding</keyword>
<evidence type="ECO:0000256" key="4">
    <source>
        <dbReference type="ARBA" id="ARBA00022691"/>
    </source>
</evidence>
<comment type="caution">
    <text evidence="9">The sequence shown here is derived from an EMBL/GenBank/DDBJ whole genome shotgun (WGS) entry which is preliminary data.</text>
</comment>
<comment type="similarity">
    <text evidence="1">Belongs to the vitamin-B12 dependent methionine synthase family.</text>
</comment>
<evidence type="ECO:0000256" key="1">
    <source>
        <dbReference type="ARBA" id="ARBA00010398"/>
    </source>
</evidence>
<dbReference type="GO" id="GO:0046872">
    <property type="term" value="F:metal ion binding"/>
    <property type="evidence" value="ECO:0007669"/>
    <property type="project" value="UniProtKB-KW"/>
</dbReference>
<protein>
    <submittedName>
        <fullName evidence="9">Homocysteine S-methyltransferase family protein</fullName>
    </submittedName>
</protein>
<keyword evidence="2 7" id="KW-0489">Methyltransferase</keyword>
<dbReference type="GO" id="GO:0008705">
    <property type="term" value="F:methionine synthase activity"/>
    <property type="evidence" value="ECO:0007669"/>
    <property type="project" value="TreeGrafter"/>
</dbReference>
<dbReference type="Gene3D" id="3.20.20.330">
    <property type="entry name" value="Homocysteine-binding-like domain"/>
    <property type="match status" value="1"/>
</dbReference>
<dbReference type="PANTHER" id="PTHR45833:SF1">
    <property type="entry name" value="METHIONINE SYNTHASE"/>
    <property type="match status" value="1"/>
</dbReference>
<evidence type="ECO:0000256" key="7">
    <source>
        <dbReference type="PROSITE-ProRule" id="PRU00333"/>
    </source>
</evidence>
<feature type="domain" description="Hcy-binding" evidence="8">
    <location>
        <begin position="1"/>
        <end position="280"/>
    </location>
</feature>
<dbReference type="GO" id="GO:0050667">
    <property type="term" value="P:homocysteine metabolic process"/>
    <property type="evidence" value="ECO:0007669"/>
    <property type="project" value="TreeGrafter"/>
</dbReference>
<organism evidence="9 10">
    <name type="scientific">Mogibacterium kristiansenii</name>
    <dbReference type="NCBI Taxonomy" id="2606708"/>
    <lineage>
        <taxon>Bacteria</taxon>
        <taxon>Bacillati</taxon>
        <taxon>Bacillota</taxon>
        <taxon>Clostridia</taxon>
        <taxon>Peptostreptococcales</taxon>
        <taxon>Anaerovoracaceae</taxon>
        <taxon>Mogibacterium</taxon>
    </lineage>
</organism>
<dbReference type="InterPro" id="IPR050554">
    <property type="entry name" value="Met_Synthase/Corrinoid"/>
</dbReference>
<feature type="binding site" evidence="7">
    <location>
        <position position="265"/>
    </location>
    <ligand>
        <name>Zn(2+)</name>
        <dbReference type="ChEBI" id="CHEBI:29105"/>
    </ligand>
</feature>
<gene>
    <name evidence="9" type="ORF">FYJ65_02725</name>
</gene>
<name>A0A6N7X6Q8_9FIRM</name>
<accession>A0A6N7X6Q8</accession>
<keyword evidence="3 7" id="KW-0808">Transferase</keyword>
<reference evidence="9 10" key="1">
    <citation type="submission" date="2019-08" db="EMBL/GenBank/DDBJ databases">
        <title>In-depth cultivation of the pig gut microbiome towards novel bacterial diversity and tailored functional studies.</title>
        <authorList>
            <person name="Wylensek D."/>
            <person name="Hitch T.C.A."/>
            <person name="Clavel T."/>
        </authorList>
    </citation>
    <scope>NUCLEOTIDE SEQUENCE [LARGE SCALE GENOMIC DNA]</scope>
    <source>
        <strain evidence="9 10">WCA-MUC-591-APC-4B</strain>
    </source>
</reference>
<feature type="binding site" evidence="7">
    <location>
        <position position="200"/>
    </location>
    <ligand>
        <name>Zn(2+)</name>
        <dbReference type="ChEBI" id="CHEBI:29105"/>
    </ligand>
</feature>
<keyword evidence="10" id="KW-1185">Reference proteome</keyword>
<feature type="binding site" evidence="7">
    <location>
        <position position="266"/>
    </location>
    <ligand>
        <name>Zn(2+)</name>
        <dbReference type="ChEBI" id="CHEBI:29105"/>
    </ligand>
</feature>
<evidence type="ECO:0000256" key="5">
    <source>
        <dbReference type="ARBA" id="ARBA00022723"/>
    </source>
</evidence>
<dbReference type="GO" id="GO:0005829">
    <property type="term" value="C:cytosol"/>
    <property type="evidence" value="ECO:0007669"/>
    <property type="project" value="TreeGrafter"/>
</dbReference>
<keyword evidence="4" id="KW-0949">S-adenosyl-L-methionine</keyword>
<dbReference type="EMBL" id="VUNA01000004">
    <property type="protein sequence ID" value="MST70263.1"/>
    <property type="molecule type" value="Genomic_DNA"/>
</dbReference>
<dbReference type="RefSeq" id="WP_154553827.1">
    <property type="nucleotide sequence ID" value="NZ_JAQXUZ010000015.1"/>
</dbReference>
<keyword evidence="6" id="KW-0170">Cobalt</keyword>
<dbReference type="Pfam" id="PF02574">
    <property type="entry name" value="S-methyl_trans"/>
    <property type="match status" value="1"/>
</dbReference>
<dbReference type="SUPFAM" id="SSF82282">
    <property type="entry name" value="Homocysteine S-methyltransferase"/>
    <property type="match status" value="1"/>
</dbReference>
<evidence type="ECO:0000256" key="3">
    <source>
        <dbReference type="ARBA" id="ARBA00022679"/>
    </source>
</evidence>
<dbReference type="InterPro" id="IPR003726">
    <property type="entry name" value="HCY_dom"/>
</dbReference>